<organism evidence="1 2">
    <name type="scientific">Streptomyces tardus</name>
    <dbReference type="NCBI Taxonomy" id="2780544"/>
    <lineage>
        <taxon>Bacteria</taxon>
        <taxon>Bacillati</taxon>
        <taxon>Actinomycetota</taxon>
        <taxon>Actinomycetes</taxon>
        <taxon>Kitasatosporales</taxon>
        <taxon>Streptomycetaceae</taxon>
        <taxon>Streptomyces</taxon>
    </lineage>
</organism>
<dbReference type="InterPro" id="IPR014710">
    <property type="entry name" value="RmlC-like_jellyroll"/>
</dbReference>
<proteinExistence type="predicted"/>
<evidence type="ECO:0000313" key="2">
    <source>
        <dbReference type="Proteomes" id="UP000694501"/>
    </source>
</evidence>
<reference evidence="1" key="1">
    <citation type="submission" date="2021-06" db="EMBL/GenBank/DDBJ databases">
        <title>Sequencing of actinobacteria type strains.</title>
        <authorList>
            <person name="Nguyen G.-S."/>
            <person name="Wentzel A."/>
        </authorList>
    </citation>
    <scope>NUCLEOTIDE SEQUENCE</scope>
    <source>
        <strain evidence="1">P38-E01</strain>
    </source>
</reference>
<name>A0A949N8B1_9ACTN</name>
<protein>
    <submittedName>
        <fullName evidence="1">Zinc-ribbon domain-containing protein</fullName>
    </submittedName>
</protein>
<accession>A0A949N8B1</accession>
<sequence>MLTEATELLAEAAEQQGGALWNLAVRQRQLDANLIRLPAGAEVAAHTEPDLDVLLVVFEGEGRLTTVEGEQALTRGAVAWLAHGTERALVAGSGGLAYFTVHRRRPGMSIGRPSGGRVEEEGGEAACLLQQVCPECGRPATERTARFCARCGTELPAD</sequence>
<gene>
    <name evidence="1" type="ORF">JGS22_009005</name>
</gene>
<dbReference type="EMBL" id="JAELVF020000001">
    <property type="protein sequence ID" value="MBU7597753.1"/>
    <property type="molecule type" value="Genomic_DNA"/>
</dbReference>
<dbReference type="SUPFAM" id="SSF51182">
    <property type="entry name" value="RmlC-like cupins"/>
    <property type="match status" value="1"/>
</dbReference>
<dbReference type="InterPro" id="IPR011051">
    <property type="entry name" value="RmlC_Cupin_sf"/>
</dbReference>
<dbReference type="CDD" id="cd02208">
    <property type="entry name" value="cupin_RmlC-like"/>
    <property type="match status" value="1"/>
</dbReference>
<dbReference type="AlphaFoldDB" id="A0A949N8B1"/>
<dbReference type="Proteomes" id="UP000694501">
    <property type="component" value="Unassembled WGS sequence"/>
</dbReference>
<keyword evidence="2" id="KW-1185">Reference proteome</keyword>
<evidence type="ECO:0000313" key="1">
    <source>
        <dbReference type="EMBL" id="MBU7597753.1"/>
    </source>
</evidence>
<comment type="caution">
    <text evidence="1">The sequence shown here is derived from an EMBL/GenBank/DDBJ whole genome shotgun (WGS) entry which is preliminary data.</text>
</comment>
<dbReference type="Gene3D" id="2.60.120.10">
    <property type="entry name" value="Jelly Rolls"/>
    <property type="match status" value="1"/>
</dbReference>